<evidence type="ECO:0000256" key="7">
    <source>
        <dbReference type="SAM" id="Phobius"/>
    </source>
</evidence>
<dbReference type="eggNOG" id="KOG2365">
    <property type="taxonomic scope" value="Eukaryota"/>
</dbReference>
<sequence length="327" mass="37242">MSEAEISTNQREKQRRRCRRRKQEKRSEEEQEQELEKGETSSSLWSDPQEYWRPIQWAILCSMPLRELQSALVSFWSHSLHLGLFETLLAIPVAILRATTGSLVDSHVAVLRFLRNRPPVNPNEKVGFSKLMQWLVSFGFFVLVYECIGIVSIPLFAIPSLFAYVTGSATPSTPGVASTLSAISSVRHSREQIVPKLSLWTKFSRYLTSLMLNRLRIAVGIGLVTFMIVGSVTGFVLLSYKMVIEGKEAVISLKTHLEENNYAERTGLKHWVDENRVPELIDSYTSKFYEAVLQRNVGRGEESFDQTTAHYVYFHGSRTSAAMVFIR</sequence>
<dbReference type="InterPro" id="IPR002549">
    <property type="entry name" value="AI-2E-like"/>
</dbReference>
<keyword evidence="4 7" id="KW-1133">Transmembrane helix</keyword>
<evidence type="ECO:0000313" key="9">
    <source>
        <dbReference type="RefSeq" id="XP_010248636.1"/>
    </source>
</evidence>
<evidence type="ECO:0000313" key="8">
    <source>
        <dbReference type="Proteomes" id="UP000189703"/>
    </source>
</evidence>
<dbReference type="PANTHER" id="PTHR21716">
    <property type="entry name" value="TRANSMEMBRANE PROTEIN"/>
    <property type="match status" value="1"/>
</dbReference>
<feature type="compositionally biased region" description="Basic residues" evidence="6">
    <location>
        <begin position="13"/>
        <end position="24"/>
    </location>
</feature>
<comment type="subcellular location">
    <subcellularLocation>
        <location evidence="1">Membrane</location>
        <topology evidence="1">Multi-pass membrane protein</topology>
    </subcellularLocation>
</comment>
<evidence type="ECO:0000256" key="4">
    <source>
        <dbReference type="ARBA" id="ARBA00022989"/>
    </source>
</evidence>
<dbReference type="PANTHER" id="PTHR21716:SF4">
    <property type="entry name" value="TRANSMEMBRANE PROTEIN 245"/>
    <property type="match status" value="1"/>
</dbReference>
<accession>A0A1U7Z5S9</accession>
<reference evidence="9" key="1">
    <citation type="submission" date="2025-08" db="UniProtKB">
        <authorList>
            <consortium name="RefSeq"/>
        </authorList>
    </citation>
    <scope>IDENTIFICATION</scope>
</reference>
<name>A0A1U7Z5S9_NELNU</name>
<evidence type="ECO:0000256" key="3">
    <source>
        <dbReference type="ARBA" id="ARBA00022692"/>
    </source>
</evidence>
<feature type="region of interest" description="Disordered" evidence="6">
    <location>
        <begin position="1"/>
        <end position="45"/>
    </location>
</feature>
<organism evidence="8 9">
    <name type="scientific">Nelumbo nucifera</name>
    <name type="common">Sacred lotus</name>
    <dbReference type="NCBI Taxonomy" id="4432"/>
    <lineage>
        <taxon>Eukaryota</taxon>
        <taxon>Viridiplantae</taxon>
        <taxon>Streptophyta</taxon>
        <taxon>Embryophyta</taxon>
        <taxon>Tracheophyta</taxon>
        <taxon>Spermatophyta</taxon>
        <taxon>Magnoliopsida</taxon>
        <taxon>Proteales</taxon>
        <taxon>Nelumbonaceae</taxon>
        <taxon>Nelumbo</taxon>
    </lineage>
</organism>
<dbReference type="KEGG" id="nnu:104591490"/>
<evidence type="ECO:0000256" key="2">
    <source>
        <dbReference type="ARBA" id="ARBA00009773"/>
    </source>
</evidence>
<feature type="transmembrane region" description="Helical" evidence="7">
    <location>
        <begin position="217"/>
        <end position="238"/>
    </location>
</feature>
<evidence type="ECO:0000256" key="1">
    <source>
        <dbReference type="ARBA" id="ARBA00004141"/>
    </source>
</evidence>
<dbReference type="GO" id="GO:0016020">
    <property type="term" value="C:membrane"/>
    <property type="evidence" value="ECO:0007669"/>
    <property type="project" value="UniProtKB-SubCell"/>
</dbReference>
<dbReference type="GeneID" id="104591490"/>
<comment type="similarity">
    <text evidence="2">Belongs to the autoinducer-2 exporter (AI-2E) (TC 2.A.86) family.</text>
</comment>
<proteinExistence type="inferred from homology"/>
<evidence type="ECO:0000256" key="5">
    <source>
        <dbReference type="ARBA" id="ARBA00023136"/>
    </source>
</evidence>
<dbReference type="OrthoDB" id="10517891at2759"/>
<dbReference type="AlphaFoldDB" id="A0A1U7Z5S9"/>
<evidence type="ECO:0000256" key="6">
    <source>
        <dbReference type="SAM" id="MobiDB-lite"/>
    </source>
</evidence>
<dbReference type="RefSeq" id="XP_010248636.1">
    <property type="nucleotide sequence ID" value="XM_010250334.2"/>
</dbReference>
<keyword evidence="3 7" id="KW-0812">Transmembrane</keyword>
<gene>
    <name evidence="9" type="primary">LOC104591490</name>
</gene>
<dbReference type="Proteomes" id="UP000189703">
    <property type="component" value="Unplaced"/>
</dbReference>
<dbReference type="InParanoid" id="A0A1U7Z5S9"/>
<keyword evidence="5 7" id="KW-0472">Membrane</keyword>
<keyword evidence="8" id="KW-1185">Reference proteome</keyword>
<feature type="transmembrane region" description="Helical" evidence="7">
    <location>
        <begin position="134"/>
        <end position="158"/>
    </location>
</feature>
<protein>
    <submittedName>
        <fullName evidence="9">Uncharacterized protein LOC104591490</fullName>
    </submittedName>
</protein>